<feature type="modified residue" description="4-aspartylphosphate" evidence="2">
    <location>
        <position position="66"/>
    </location>
</feature>
<dbReference type="Proteomes" id="UP000561438">
    <property type="component" value="Unassembled WGS sequence"/>
</dbReference>
<dbReference type="Gene3D" id="3.40.50.2300">
    <property type="match status" value="1"/>
</dbReference>
<comment type="caution">
    <text evidence="4">The sequence shown here is derived from an EMBL/GenBank/DDBJ whole genome shotgun (WGS) entry which is preliminary data.</text>
</comment>
<feature type="domain" description="Response regulatory" evidence="3">
    <location>
        <begin position="16"/>
        <end position="130"/>
    </location>
</feature>
<dbReference type="InterPro" id="IPR011006">
    <property type="entry name" value="CheY-like_superfamily"/>
</dbReference>
<reference evidence="4 5" key="1">
    <citation type="submission" date="2020-06" db="EMBL/GenBank/DDBJ databases">
        <title>Altererythrobacter sp. HHU K3-1.</title>
        <authorList>
            <person name="Zhang D."/>
            <person name="Xue H."/>
        </authorList>
    </citation>
    <scope>NUCLEOTIDE SEQUENCE [LARGE SCALE GENOMIC DNA]</scope>
    <source>
        <strain evidence="4 5">HHU K3-1</strain>
    </source>
</reference>
<dbReference type="InterPro" id="IPR050595">
    <property type="entry name" value="Bact_response_regulator"/>
</dbReference>
<dbReference type="EMBL" id="JABWGV010000003">
    <property type="protein sequence ID" value="NVD45054.1"/>
    <property type="molecule type" value="Genomic_DNA"/>
</dbReference>
<dbReference type="PROSITE" id="PS50110">
    <property type="entry name" value="RESPONSE_REGULATORY"/>
    <property type="match status" value="1"/>
</dbReference>
<evidence type="ECO:0000259" key="3">
    <source>
        <dbReference type="PROSITE" id="PS50110"/>
    </source>
</evidence>
<name>A0A850GZG7_9SPHN</name>
<gene>
    <name evidence="4" type="ORF">HUV48_08480</name>
</gene>
<dbReference type="InterPro" id="IPR001789">
    <property type="entry name" value="Sig_transdc_resp-reg_receiver"/>
</dbReference>
<dbReference type="Pfam" id="PF00072">
    <property type="entry name" value="Response_reg"/>
    <property type="match status" value="1"/>
</dbReference>
<evidence type="ECO:0000256" key="2">
    <source>
        <dbReference type="PROSITE-ProRule" id="PRU00169"/>
    </source>
</evidence>
<evidence type="ECO:0000256" key="1">
    <source>
        <dbReference type="ARBA" id="ARBA00022553"/>
    </source>
</evidence>
<dbReference type="GO" id="GO:0000160">
    <property type="term" value="P:phosphorelay signal transduction system"/>
    <property type="evidence" value="ECO:0007669"/>
    <property type="project" value="InterPro"/>
</dbReference>
<keyword evidence="1 2" id="KW-0597">Phosphoprotein</keyword>
<accession>A0A850GZG7</accession>
<dbReference type="SMART" id="SM00448">
    <property type="entry name" value="REC"/>
    <property type="match status" value="1"/>
</dbReference>
<sequence>MGGAQPGKPELTLPDHVLIVEDNAVLAMAMEDCFRDAGIPTVESCATTHQAMALLRTEKPDVVILDVHLADSDDGWAIAELVQSLKPNAPQIIFSTGAPEDIPAGIAEMGPVMRKPFEAKELLDLMRRPRKEGLLNRLKNAIS</sequence>
<dbReference type="RefSeq" id="WP_176267388.1">
    <property type="nucleotide sequence ID" value="NZ_JABWGV010000003.1"/>
</dbReference>
<organism evidence="4 5">
    <name type="scientific">Qipengyuania atrilutea</name>
    <dbReference type="NCBI Taxonomy" id="2744473"/>
    <lineage>
        <taxon>Bacteria</taxon>
        <taxon>Pseudomonadati</taxon>
        <taxon>Pseudomonadota</taxon>
        <taxon>Alphaproteobacteria</taxon>
        <taxon>Sphingomonadales</taxon>
        <taxon>Erythrobacteraceae</taxon>
        <taxon>Qipengyuania</taxon>
    </lineage>
</organism>
<protein>
    <submittedName>
        <fullName evidence="4">Response regulator</fullName>
    </submittedName>
</protein>
<proteinExistence type="predicted"/>
<dbReference type="AlphaFoldDB" id="A0A850GZG7"/>
<dbReference type="SUPFAM" id="SSF52172">
    <property type="entry name" value="CheY-like"/>
    <property type="match status" value="1"/>
</dbReference>
<evidence type="ECO:0000313" key="4">
    <source>
        <dbReference type="EMBL" id="NVD45054.1"/>
    </source>
</evidence>
<evidence type="ECO:0000313" key="5">
    <source>
        <dbReference type="Proteomes" id="UP000561438"/>
    </source>
</evidence>
<dbReference type="PANTHER" id="PTHR44591">
    <property type="entry name" value="STRESS RESPONSE REGULATOR PROTEIN 1"/>
    <property type="match status" value="1"/>
</dbReference>
<keyword evidence="5" id="KW-1185">Reference proteome</keyword>
<dbReference type="PANTHER" id="PTHR44591:SF24">
    <property type="entry name" value="PROTEIN-GLUTAMATE METHYLESTERASE_PROTEIN-GLUTAMINE GLUTAMINASE 1"/>
    <property type="match status" value="1"/>
</dbReference>